<dbReference type="SUPFAM" id="SSF47473">
    <property type="entry name" value="EF-hand"/>
    <property type="match status" value="1"/>
</dbReference>
<name>A0AA88KGC7_NAELO</name>
<accession>A0AA88KGC7</accession>
<gene>
    <name evidence="4" type="ORF">C9374_009852</name>
</gene>
<organism evidence="4 5">
    <name type="scientific">Naegleria lovaniensis</name>
    <name type="common">Amoeba</name>
    <dbReference type="NCBI Taxonomy" id="51637"/>
    <lineage>
        <taxon>Eukaryota</taxon>
        <taxon>Discoba</taxon>
        <taxon>Heterolobosea</taxon>
        <taxon>Tetramitia</taxon>
        <taxon>Eutetramitia</taxon>
        <taxon>Vahlkampfiidae</taxon>
        <taxon>Naegleria</taxon>
    </lineage>
</organism>
<dbReference type="PANTHER" id="PTHR23048">
    <property type="entry name" value="MYOSIN LIGHT CHAIN 1, 3"/>
    <property type="match status" value="1"/>
</dbReference>
<dbReference type="GeneID" id="68102306"/>
<dbReference type="AlphaFoldDB" id="A0AA88KGC7"/>
<dbReference type="InterPro" id="IPR018247">
    <property type="entry name" value="EF_Hand_1_Ca_BS"/>
</dbReference>
<dbReference type="FunFam" id="1.10.238.10:FF:000178">
    <property type="entry name" value="Calmodulin-2 A"/>
    <property type="match status" value="1"/>
</dbReference>
<sequence length="158" mass="17965">MKKSRQLRKALTEEELKEFKEIFDLVDTDGGGSIQKEELRQLMETLGLNPTDEQLDEMMLEVDADGSGDIDFSEFVTVMSRTVDATYTKEELVRAFKLFENEEHGSGFVKADTLEKALVTYGENISLDKAAELLSIVDPDNTGKINYMEYINMMMNNE</sequence>
<dbReference type="InterPro" id="IPR002048">
    <property type="entry name" value="EF_hand_dom"/>
</dbReference>
<comment type="caution">
    <text evidence="4">The sequence shown here is derived from an EMBL/GenBank/DDBJ whole genome shotgun (WGS) entry which is preliminary data.</text>
</comment>
<keyword evidence="5" id="KW-1185">Reference proteome</keyword>
<dbReference type="Proteomes" id="UP000816034">
    <property type="component" value="Unassembled WGS sequence"/>
</dbReference>
<keyword evidence="2" id="KW-0106">Calcium</keyword>
<dbReference type="Pfam" id="PF13833">
    <property type="entry name" value="EF-hand_8"/>
    <property type="match status" value="1"/>
</dbReference>
<dbReference type="SMART" id="SM00054">
    <property type="entry name" value="EFh"/>
    <property type="match status" value="3"/>
</dbReference>
<dbReference type="PANTHER" id="PTHR23048:SF0">
    <property type="entry name" value="CALMODULIN LIKE 3"/>
    <property type="match status" value="1"/>
</dbReference>
<dbReference type="Pfam" id="PF13499">
    <property type="entry name" value="EF-hand_7"/>
    <property type="match status" value="1"/>
</dbReference>
<dbReference type="GO" id="GO:0016460">
    <property type="term" value="C:myosin II complex"/>
    <property type="evidence" value="ECO:0007669"/>
    <property type="project" value="TreeGrafter"/>
</dbReference>
<evidence type="ECO:0000256" key="1">
    <source>
        <dbReference type="ARBA" id="ARBA00022737"/>
    </source>
</evidence>
<evidence type="ECO:0000256" key="2">
    <source>
        <dbReference type="ARBA" id="ARBA00022837"/>
    </source>
</evidence>
<feature type="domain" description="EF-hand" evidence="3">
    <location>
        <begin position="14"/>
        <end position="49"/>
    </location>
</feature>
<feature type="domain" description="EF-hand" evidence="3">
    <location>
        <begin position="50"/>
        <end position="85"/>
    </location>
</feature>
<evidence type="ECO:0000313" key="4">
    <source>
        <dbReference type="EMBL" id="KAG2375229.1"/>
    </source>
</evidence>
<reference evidence="4 5" key="1">
    <citation type="journal article" date="2018" name="BMC Genomics">
        <title>The genome of Naegleria lovaniensis, the basis for a comparative approach to unravel pathogenicity factors of the human pathogenic amoeba N. fowleri.</title>
        <authorList>
            <person name="Liechti N."/>
            <person name="Schurch N."/>
            <person name="Bruggmann R."/>
            <person name="Wittwer M."/>
        </authorList>
    </citation>
    <scope>NUCLEOTIDE SEQUENCE [LARGE SCALE GENOMIC DNA]</scope>
    <source>
        <strain evidence="4 5">ATCC 30569</strain>
    </source>
</reference>
<dbReference type="InterPro" id="IPR050230">
    <property type="entry name" value="CALM/Myosin/TropC-like"/>
</dbReference>
<feature type="domain" description="EF-hand" evidence="3">
    <location>
        <begin position="125"/>
        <end position="158"/>
    </location>
</feature>
<dbReference type="PROSITE" id="PS50222">
    <property type="entry name" value="EF_HAND_2"/>
    <property type="match status" value="3"/>
</dbReference>
<dbReference type="Gene3D" id="1.10.238.10">
    <property type="entry name" value="EF-hand"/>
    <property type="match status" value="2"/>
</dbReference>
<dbReference type="PROSITE" id="PS00018">
    <property type="entry name" value="EF_HAND_1"/>
    <property type="match status" value="3"/>
</dbReference>
<protein>
    <recommendedName>
        <fullName evidence="3">EF-hand domain-containing protein</fullName>
    </recommendedName>
</protein>
<dbReference type="GO" id="GO:0005509">
    <property type="term" value="F:calcium ion binding"/>
    <property type="evidence" value="ECO:0007669"/>
    <property type="project" value="InterPro"/>
</dbReference>
<evidence type="ECO:0000313" key="5">
    <source>
        <dbReference type="Proteomes" id="UP000816034"/>
    </source>
</evidence>
<dbReference type="CDD" id="cd00051">
    <property type="entry name" value="EFh"/>
    <property type="match status" value="1"/>
</dbReference>
<dbReference type="RefSeq" id="XP_044544403.1">
    <property type="nucleotide sequence ID" value="XM_044700085.1"/>
</dbReference>
<proteinExistence type="predicted"/>
<keyword evidence="1" id="KW-0677">Repeat</keyword>
<evidence type="ECO:0000259" key="3">
    <source>
        <dbReference type="PROSITE" id="PS50222"/>
    </source>
</evidence>
<dbReference type="EMBL" id="PYSW02000039">
    <property type="protein sequence ID" value="KAG2375229.1"/>
    <property type="molecule type" value="Genomic_DNA"/>
</dbReference>
<dbReference type="InterPro" id="IPR011992">
    <property type="entry name" value="EF-hand-dom_pair"/>
</dbReference>